<sequence length="63" mass="6821">MKKLRCGILSGLVVLLLVFFCTYSFCAVSNKVYNTANVTYLHSNGETPVTTGPDAEEYADGTP</sequence>
<dbReference type="Proteomes" id="UP000234145">
    <property type="component" value="Unassembled WGS sequence"/>
</dbReference>
<reference evidence="3" key="1">
    <citation type="submission" date="2017-09" db="EMBL/GenBank/DDBJ databases">
        <title>Depth-based differentiation of microbial function through sediment-hosted aquifers and enrichment of novel symbionts in the deep terrestrial subsurface.</title>
        <authorList>
            <person name="Probst A.J."/>
            <person name="Ladd B."/>
            <person name="Jarett J.K."/>
            <person name="Geller-Mcgrath D.E."/>
            <person name="Sieber C.M.K."/>
            <person name="Emerson J.B."/>
            <person name="Anantharaman K."/>
            <person name="Thomas B.C."/>
            <person name="Malmstrom R."/>
            <person name="Stieglmeier M."/>
            <person name="Klingl A."/>
            <person name="Woyke T."/>
            <person name="Ryan C.M."/>
            <person name="Banfield J.F."/>
        </authorList>
    </citation>
    <scope>NUCLEOTIDE SEQUENCE [LARGE SCALE GENOMIC DNA]</scope>
</reference>
<name>A0A2H9PAH8_9BACT</name>
<gene>
    <name evidence="2" type="ORF">COY51_05310</name>
</gene>
<proteinExistence type="predicted"/>
<accession>A0A2H9PAH8</accession>
<feature type="compositionally biased region" description="Acidic residues" evidence="1">
    <location>
        <begin position="54"/>
        <end position="63"/>
    </location>
</feature>
<dbReference type="AlphaFoldDB" id="A0A2H9PAH8"/>
<feature type="non-terminal residue" evidence="2">
    <location>
        <position position="63"/>
    </location>
</feature>
<organism evidence="2 3">
    <name type="scientific">Candidatus Desantisbacteria bacterium CG_4_10_14_0_8_um_filter_39_17</name>
    <dbReference type="NCBI Taxonomy" id="1974542"/>
    <lineage>
        <taxon>Bacteria</taxon>
        <taxon>Candidatus Desantisiibacteriota</taxon>
    </lineage>
</organism>
<dbReference type="EMBL" id="PFMS01000089">
    <property type="protein sequence ID" value="PIZ15417.1"/>
    <property type="molecule type" value="Genomic_DNA"/>
</dbReference>
<evidence type="ECO:0000256" key="1">
    <source>
        <dbReference type="SAM" id="MobiDB-lite"/>
    </source>
</evidence>
<evidence type="ECO:0000313" key="3">
    <source>
        <dbReference type="Proteomes" id="UP000234145"/>
    </source>
</evidence>
<protein>
    <submittedName>
        <fullName evidence="2">Uncharacterized protein</fullName>
    </submittedName>
</protein>
<comment type="caution">
    <text evidence="2">The sequence shown here is derived from an EMBL/GenBank/DDBJ whole genome shotgun (WGS) entry which is preliminary data.</text>
</comment>
<feature type="region of interest" description="Disordered" evidence="1">
    <location>
        <begin position="44"/>
        <end position="63"/>
    </location>
</feature>
<evidence type="ECO:0000313" key="2">
    <source>
        <dbReference type="EMBL" id="PIZ15417.1"/>
    </source>
</evidence>